<keyword evidence="6" id="KW-1185">Reference proteome</keyword>
<dbReference type="PANTHER" id="PTHR22931:SF9">
    <property type="entry name" value="PYRUVATE, PHOSPHATE DIKINASE 1, CHLOROPLASTIC"/>
    <property type="match status" value="1"/>
</dbReference>
<dbReference type="RefSeq" id="WP_169192898.1">
    <property type="nucleotide sequence ID" value="NZ_CP046391.1"/>
</dbReference>
<dbReference type="KEGG" id="aplt:ANPL_00680"/>
<dbReference type="PANTHER" id="PTHR22931">
    <property type="entry name" value="PHOSPHOENOLPYRUVATE DIKINASE-RELATED"/>
    <property type="match status" value="1"/>
</dbReference>
<dbReference type="InterPro" id="IPR023151">
    <property type="entry name" value="PEP_util_CS"/>
</dbReference>
<keyword evidence="5" id="KW-0418">Kinase</keyword>
<evidence type="ECO:0000256" key="3">
    <source>
        <dbReference type="ARBA" id="ARBA00032883"/>
    </source>
</evidence>
<comment type="function">
    <text evidence="1">Catalyzes the reversible phosphorylation of pyruvate and phosphate.</text>
</comment>
<dbReference type="EMBL" id="CP046391">
    <property type="protein sequence ID" value="QJC27254.1"/>
    <property type="molecule type" value="Genomic_DNA"/>
</dbReference>
<sequence>MDEQEIVIVSNIIKDVALKFHGIQYRVGAMIELPRAALLADRLAKHVDFFSFGTNDLTQTTMGISRDDSSKFTEHYIDSGVFSSDPFEALDIDGAGRLITIAVDLVRKSGRNIKIGLCGEHGNTPQAMKLCSELGITDYYRS</sequence>
<organism evidence="5 6">
    <name type="scientific">Anaplasma platys</name>
    <dbReference type="NCBI Taxonomy" id="949"/>
    <lineage>
        <taxon>Bacteria</taxon>
        <taxon>Pseudomonadati</taxon>
        <taxon>Pseudomonadota</taxon>
        <taxon>Alphaproteobacteria</taxon>
        <taxon>Rickettsiales</taxon>
        <taxon>Anaplasmataceae</taxon>
        <taxon>Anaplasma</taxon>
    </lineage>
</organism>
<accession>A0A858PXE8</accession>
<proteinExistence type="predicted"/>
<protein>
    <recommendedName>
        <fullName evidence="2">Pyruvate, phosphate dikinase</fullName>
    </recommendedName>
    <alternativeName>
        <fullName evidence="3">Pyruvate, orthophosphate dikinase</fullName>
    </alternativeName>
</protein>
<dbReference type="AlphaFoldDB" id="A0A858PXE8"/>
<dbReference type="SUPFAM" id="SSF51621">
    <property type="entry name" value="Phosphoenolpyruvate/pyruvate domain"/>
    <property type="match status" value="1"/>
</dbReference>
<dbReference type="GO" id="GO:0050242">
    <property type="term" value="F:pyruvate, phosphate dikinase activity"/>
    <property type="evidence" value="ECO:0007669"/>
    <property type="project" value="InterPro"/>
</dbReference>
<dbReference type="InterPro" id="IPR000121">
    <property type="entry name" value="PEP_util_C"/>
</dbReference>
<dbReference type="GO" id="GO:0016301">
    <property type="term" value="F:kinase activity"/>
    <property type="evidence" value="ECO:0007669"/>
    <property type="project" value="UniProtKB-KW"/>
</dbReference>
<feature type="domain" description="PEP-utilising enzyme C-terminal" evidence="4">
    <location>
        <begin position="22"/>
        <end position="137"/>
    </location>
</feature>
<evidence type="ECO:0000313" key="5">
    <source>
        <dbReference type="EMBL" id="QJC27254.1"/>
    </source>
</evidence>
<dbReference type="InterPro" id="IPR040442">
    <property type="entry name" value="Pyrv_kinase-like_dom_sf"/>
</dbReference>
<evidence type="ECO:0000313" key="6">
    <source>
        <dbReference type="Proteomes" id="UP000500930"/>
    </source>
</evidence>
<dbReference type="Pfam" id="PF02896">
    <property type="entry name" value="PEP-utilizers_C"/>
    <property type="match status" value="1"/>
</dbReference>
<name>A0A858PXE8_9RICK</name>
<evidence type="ECO:0000259" key="4">
    <source>
        <dbReference type="Pfam" id="PF02896"/>
    </source>
</evidence>
<evidence type="ECO:0000256" key="2">
    <source>
        <dbReference type="ARBA" id="ARBA00020138"/>
    </source>
</evidence>
<dbReference type="Proteomes" id="UP000500930">
    <property type="component" value="Chromosome"/>
</dbReference>
<dbReference type="InterPro" id="IPR010121">
    <property type="entry name" value="Pyruvate_phosphate_dikinase"/>
</dbReference>
<dbReference type="InterPro" id="IPR015813">
    <property type="entry name" value="Pyrv/PenolPyrv_kinase-like_dom"/>
</dbReference>
<reference evidence="5 6" key="1">
    <citation type="journal article" date="2020" name="Pathogens">
        <title>First Whole Genome Sequence of Anaplasma platys, an Obligate Intracellular Rickettsial Pathogen of Dogs.</title>
        <authorList>
            <person name="Llanes A."/>
            <person name="Rajeev S."/>
        </authorList>
    </citation>
    <scope>NUCLEOTIDE SEQUENCE [LARGE SCALE GENOMIC DNA]</scope>
    <source>
        <strain evidence="5 6">S3</strain>
    </source>
</reference>
<evidence type="ECO:0000256" key="1">
    <source>
        <dbReference type="ARBA" id="ARBA00003144"/>
    </source>
</evidence>
<gene>
    <name evidence="5" type="primary">ppdK</name>
    <name evidence="5" type="ORF">ANPL_00680</name>
</gene>
<keyword evidence="5" id="KW-0670">Pyruvate</keyword>
<keyword evidence="5" id="KW-0808">Transferase</keyword>
<dbReference type="PROSITE" id="PS00742">
    <property type="entry name" value="PEP_ENZYMES_2"/>
    <property type="match status" value="1"/>
</dbReference>
<dbReference type="Gene3D" id="3.20.20.60">
    <property type="entry name" value="Phosphoenolpyruvate-binding domains"/>
    <property type="match status" value="1"/>
</dbReference>